<dbReference type="SUPFAM" id="SSF50630">
    <property type="entry name" value="Acid proteases"/>
    <property type="match status" value="1"/>
</dbReference>
<feature type="compositionally biased region" description="Low complexity" evidence="3">
    <location>
        <begin position="574"/>
        <end position="589"/>
    </location>
</feature>
<gene>
    <name evidence="5" type="ORF">DAEQUDRAFT_779271</name>
</gene>
<dbReference type="GO" id="GO:0006397">
    <property type="term" value="P:mRNA processing"/>
    <property type="evidence" value="ECO:0007669"/>
    <property type="project" value="UniProtKB-KW"/>
</dbReference>
<dbReference type="SUPFAM" id="SSF57756">
    <property type="entry name" value="Retrovirus zinc finger-like domains"/>
    <property type="match status" value="1"/>
</dbReference>
<dbReference type="SMART" id="SM00343">
    <property type="entry name" value="ZnF_C2HC"/>
    <property type="match status" value="1"/>
</dbReference>
<reference evidence="5 6" key="1">
    <citation type="journal article" date="2016" name="Mol. Biol. Evol.">
        <title>Comparative Genomics of Early-Diverging Mushroom-Forming Fungi Provides Insights into the Origins of Lignocellulose Decay Capabilities.</title>
        <authorList>
            <person name="Nagy L.G."/>
            <person name="Riley R."/>
            <person name="Tritt A."/>
            <person name="Adam C."/>
            <person name="Daum C."/>
            <person name="Floudas D."/>
            <person name="Sun H."/>
            <person name="Yadav J.S."/>
            <person name="Pangilinan J."/>
            <person name="Larsson K.H."/>
            <person name="Matsuura K."/>
            <person name="Barry K."/>
            <person name="Labutti K."/>
            <person name="Kuo R."/>
            <person name="Ohm R.A."/>
            <person name="Bhattacharya S.S."/>
            <person name="Shirouzu T."/>
            <person name="Yoshinaga Y."/>
            <person name="Martin F.M."/>
            <person name="Grigoriev I.V."/>
            <person name="Hibbett D.S."/>
        </authorList>
    </citation>
    <scope>NUCLEOTIDE SEQUENCE [LARGE SCALE GENOMIC DNA]</scope>
    <source>
        <strain evidence="5 6">L-15889</strain>
    </source>
</reference>
<feature type="non-terminal residue" evidence="5">
    <location>
        <position position="1256"/>
    </location>
</feature>
<keyword evidence="6" id="KW-1185">Reference proteome</keyword>
<dbReference type="Pfam" id="PF03732">
    <property type="entry name" value="Retrotrans_gag"/>
    <property type="match status" value="1"/>
</dbReference>
<sequence length="1256" mass="140252">MTTRYYLRSRQGMRTPSSGTRSPVIPGEFLGPKIGNTDSVFRRSDGLSDTVSAGSPHREPVFSGTGTTNRLYSRAVSPEPVTEHTARSTTLPGGPPLSGYAPEEPVPMLGLCEPSTVAEGMAEGCDDHNAKPVDEDDDPGPCMPKVFSRRSRSLDSPHRGPCTSFSTHDNVKFEPISSMPPESVHLTEGSLDNECNEHITQRFKIIQEARAAEALGSACMPSPGEGPSSGKGKTIDPRNWGSAQIPEEELDIEAQRRALEDCSHPHWQVSDEDGNPLNVEIQRDALNYWENQRATSDRSNRKEVLNEVNSSLFAMYPEGPELGQPLPFEEENVRLRAQIAYLTGCHHRSRRPHGNSFRDQGDSDSPYTSEHFSDYDSEKGGLSSQRKHRRSKTRKPVLKPKEPEPYNGEEDVQAFHRFMTEMTQYIQDYDVPPEREASVVSRFLTGKAWVFYTSTVSKQPWKWSLKQLFEDLFNACFSLSHRMKSRDKFDKCRQGSRSVRDFVYELETLANTAGVWSEREKVTKLWRGLRLVIQQQLWRDKLNPAYSSWTEVIAAAENEELALSVIPAEQLSRNGARSGEGSAGRSASNKGSHTATFGKRSSLSGSVKPSLGTRPLGNSNDRRNGDRKGTIKGHNKSGGRTDGTAASSAHSTPKLSERERADLITAGLCFLCKQSGHVARQCPTAQTVRSDKKGKAPGLTSYSVEPDFERVRDLADSTSRQDAVELLCTVSDSDVAMDCESDHWTGGESTDSPLSDTISLLGDSTIEHLSSDEGVEIMALTLVEEFDQKVLPETSREGRAYDRLGDLYAQYASRVLSRHEPYCCLPPTERSADLDDLPFCLYQVSRTEHCICYDNLPISDLADPTVLSSELRDPEFDIVAWFRREVAERYCAHDGMCREDAPSGECIGERPLADEVRWRLCRAIDGPPPSARGGRRRFICDQRSRYVEVLDTYLSCMVKIPICLLNNPAFDLANYFARRVGKAFQLREPQFTVDRLEGELDCLFYLEDGWSVFGIDLYANAIPANTGSSSRIAAIQRNAGTPRDFKRRIPEPIIVVVDVNGHPARALLDTGSLADFMSSRLANQLGVKTFELEKPLPVHLAVQGSRAKINFGCTAEIAYQSIRSRRYFDVVNLLNYDLILGTPFFFQHQLRVGLNPTTVEVGSAKALPIEGTQLRVLESHAAEVLEDHLERARHFLRQYAEPICKEASDSPLPPLRVINHTIPLKDEAKVYSWRPSKCPDALRNIWIEKRDAYLKS</sequence>
<keyword evidence="2" id="KW-0863">Zinc-finger</keyword>
<dbReference type="Pfam" id="PF13650">
    <property type="entry name" value="Asp_protease_2"/>
    <property type="match status" value="1"/>
</dbReference>
<feature type="compositionally biased region" description="Polar residues" evidence="3">
    <location>
        <begin position="644"/>
        <end position="654"/>
    </location>
</feature>
<evidence type="ECO:0000259" key="4">
    <source>
        <dbReference type="PROSITE" id="PS50158"/>
    </source>
</evidence>
<dbReference type="OrthoDB" id="1750432at2759"/>
<evidence type="ECO:0000256" key="3">
    <source>
        <dbReference type="SAM" id="MobiDB-lite"/>
    </source>
</evidence>
<dbReference type="GO" id="GO:0008270">
    <property type="term" value="F:zinc ion binding"/>
    <property type="evidence" value="ECO:0007669"/>
    <property type="project" value="UniProtKB-KW"/>
</dbReference>
<dbReference type="InterPro" id="IPR021109">
    <property type="entry name" value="Peptidase_aspartic_dom_sf"/>
</dbReference>
<dbReference type="GO" id="GO:0003676">
    <property type="term" value="F:nucleic acid binding"/>
    <property type="evidence" value="ECO:0007669"/>
    <property type="project" value="InterPro"/>
</dbReference>
<feature type="compositionally biased region" description="Polar residues" evidence="3">
    <location>
        <begin position="590"/>
        <end position="607"/>
    </location>
</feature>
<evidence type="ECO:0000256" key="2">
    <source>
        <dbReference type="PROSITE-ProRule" id="PRU00047"/>
    </source>
</evidence>
<feature type="compositionally biased region" description="Basic and acidic residues" evidence="3">
    <location>
        <begin position="620"/>
        <end position="629"/>
    </location>
</feature>
<accession>A0A165RSG1</accession>
<dbReference type="AlphaFoldDB" id="A0A165RSG1"/>
<dbReference type="InterPro" id="IPR036875">
    <property type="entry name" value="Znf_CCHC_sf"/>
</dbReference>
<dbReference type="Pfam" id="PF00098">
    <property type="entry name" value="zf-CCHC"/>
    <property type="match status" value="1"/>
</dbReference>
<keyword evidence="2" id="KW-0479">Metal-binding</keyword>
<evidence type="ECO:0000313" key="5">
    <source>
        <dbReference type="EMBL" id="KZT71104.1"/>
    </source>
</evidence>
<feature type="region of interest" description="Disordered" evidence="3">
    <location>
        <begin position="574"/>
        <end position="656"/>
    </location>
</feature>
<evidence type="ECO:0000256" key="1">
    <source>
        <dbReference type="ARBA" id="ARBA00022664"/>
    </source>
</evidence>
<name>A0A165RSG1_9APHY</name>
<evidence type="ECO:0000313" key="6">
    <source>
        <dbReference type="Proteomes" id="UP000076727"/>
    </source>
</evidence>
<protein>
    <recommendedName>
        <fullName evidence="4">CCHC-type domain-containing protein</fullName>
    </recommendedName>
</protein>
<dbReference type="PROSITE" id="PS50158">
    <property type="entry name" value="ZF_CCHC"/>
    <property type="match status" value="1"/>
</dbReference>
<dbReference type="InterPro" id="IPR005162">
    <property type="entry name" value="Retrotrans_gag_dom"/>
</dbReference>
<feature type="region of interest" description="Disordered" evidence="3">
    <location>
        <begin position="1"/>
        <end position="95"/>
    </location>
</feature>
<dbReference type="Proteomes" id="UP000076727">
    <property type="component" value="Unassembled WGS sequence"/>
</dbReference>
<organism evidence="5 6">
    <name type="scientific">Daedalea quercina L-15889</name>
    <dbReference type="NCBI Taxonomy" id="1314783"/>
    <lineage>
        <taxon>Eukaryota</taxon>
        <taxon>Fungi</taxon>
        <taxon>Dikarya</taxon>
        <taxon>Basidiomycota</taxon>
        <taxon>Agaricomycotina</taxon>
        <taxon>Agaricomycetes</taxon>
        <taxon>Polyporales</taxon>
        <taxon>Fomitopsis</taxon>
    </lineage>
</organism>
<dbReference type="STRING" id="1314783.A0A165RSG1"/>
<dbReference type="EMBL" id="KV429047">
    <property type="protein sequence ID" value="KZT71104.1"/>
    <property type="molecule type" value="Genomic_DNA"/>
</dbReference>
<proteinExistence type="predicted"/>
<dbReference type="Gene3D" id="4.10.60.10">
    <property type="entry name" value="Zinc finger, CCHC-type"/>
    <property type="match status" value="1"/>
</dbReference>
<feature type="domain" description="CCHC-type" evidence="4">
    <location>
        <begin position="669"/>
        <end position="683"/>
    </location>
</feature>
<keyword evidence="2" id="KW-0862">Zinc</keyword>
<dbReference type="InterPro" id="IPR001878">
    <property type="entry name" value="Znf_CCHC"/>
</dbReference>
<dbReference type="CDD" id="cd00303">
    <property type="entry name" value="retropepsin_like"/>
    <property type="match status" value="1"/>
</dbReference>
<feature type="compositionally biased region" description="Polar residues" evidence="3">
    <location>
        <begin position="12"/>
        <end position="21"/>
    </location>
</feature>
<feature type="region of interest" description="Disordered" evidence="3">
    <location>
        <begin position="346"/>
        <end position="408"/>
    </location>
</feature>
<keyword evidence="1" id="KW-0507">mRNA processing</keyword>
<feature type="compositionally biased region" description="Basic residues" evidence="3">
    <location>
        <begin position="385"/>
        <end position="398"/>
    </location>
</feature>
<dbReference type="Gene3D" id="2.40.70.10">
    <property type="entry name" value="Acid Proteases"/>
    <property type="match status" value="1"/>
</dbReference>